<sequence>MNSCKKSRSDWFQNFSGSFQFSSVSIQDGIFDPKFFGN</sequence>
<dbReference type="Proteomes" id="UP000010953">
    <property type="component" value="Unassembled WGS sequence"/>
</dbReference>
<dbReference type="InParanoid" id="M7YCR6"/>
<gene>
    <name evidence="1" type="ORF">C943_02862</name>
</gene>
<accession>M7YCR6</accession>
<evidence type="ECO:0000313" key="1">
    <source>
        <dbReference type="EMBL" id="EMS34971.1"/>
    </source>
</evidence>
<keyword evidence="2" id="KW-1185">Reference proteome</keyword>
<comment type="caution">
    <text evidence="1">The sequence shown here is derived from an EMBL/GenBank/DDBJ whole genome shotgun (WGS) entry which is preliminary data.</text>
</comment>
<reference evidence="1" key="1">
    <citation type="submission" date="2013-01" db="EMBL/GenBank/DDBJ databases">
        <title>Genome assembly of Mariniradius saccharolyticus AK6.</title>
        <authorList>
            <person name="Vaidya B."/>
            <person name="Khatri I."/>
            <person name="Tanuku N.R.S."/>
            <person name="Subramanian S."/>
            <person name="Pinnaka A."/>
        </authorList>
    </citation>
    <scope>NUCLEOTIDE SEQUENCE [LARGE SCALE GENOMIC DNA]</scope>
    <source>
        <strain evidence="1">AK6</strain>
    </source>
</reference>
<evidence type="ECO:0000313" key="2">
    <source>
        <dbReference type="Proteomes" id="UP000010953"/>
    </source>
</evidence>
<organism evidence="1 2">
    <name type="scientific">Mariniradius saccharolyticus AK6</name>
    <dbReference type="NCBI Taxonomy" id="1239962"/>
    <lineage>
        <taxon>Bacteria</taxon>
        <taxon>Pseudomonadati</taxon>
        <taxon>Bacteroidota</taxon>
        <taxon>Cytophagia</taxon>
        <taxon>Cytophagales</taxon>
        <taxon>Cyclobacteriaceae</taxon>
        <taxon>Mariniradius</taxon>
    </lineage>
</organism>
<proteinExistence type="predicted"/>
<dbReference type="AlphaFoldDB" id="M7YCR6"/>
<dbReference type="EMBL" id="AMZY02000003">
    <property type="protein sequence ID" value="EMS34971.1"/>
    <property type="molecule type" value="Genomic_DNA"/>
</dbReference>
<protein>
    <submittedName>
        <fullName evidence="1">Uncharacterized protein</fullName>
    </submittedName>
</protein>
<name>M7YCR6_9BACT</name>